<name>A0A2P5W9C2_GOSBA</name>
<reference evidence="1 2" key="1">
    <citation type="submission" date="2015-01" db="EMBL/GenBank/DDBJ databases">
        <title>Genome of allotetraploid Gossypium barbadense reveals genomic plasticity and fiber elongation in cotton evolution.</title>
        <authorList>
            <person name="Chen X."/>
            <person name="Liu X."/>
            <person name="Zhao B."/>
            <person name="Zheng H."/>
            <person name="Hu Y."/>
            <person name="Lu G."/>
            <person name="Yang C."/>
            <person name="Chen J."/>
            <person name="Shan C."/>
            <person name="Zhang L."/>
            <person name="Zhou Y."/>
            <person name="Wang L."/>
            <person name="Guo W."/>
            <person name="Bai Y."/>
            <person name="Ruan J."/>
            <person name="Shangguan X."/>
            <person name="Mao Y."/>
            <person name="Jiang J."/>
            <person name="Zhu Y."/>
            <person name="Lei J."/>
            <person name="Kang H."/>
            <person name="Chen S."/>
            <person name="He X."/>
            <person name="Wang R."/>
            <person name="Wang Y."/>
            <person name="Chen J."/>
            <person name="Wang L."/>
            <person name="Yu S."/>
            <person name="Wang B."/>
            <person name="Wei J."/>
            <person name="Song S."/>
            <person name="Lu X."/>
            <person name="Gao Z."/>
            <person name="Gu W."/>
            <person name="Deng X."/>
            <person name="Ma D."/>
            <person name="Wang S."/>
            <person name="Liang W."/>
            <person name="Fang L."/>
            <person name="Cai C."/>
            <person name="Zhu X."/>
            <person name="Zhou B."/>
            <person name="Zhang Y."/>
            <person name="Chen Z."/>
            <person name="Xu S."/>
            <person name="Zhu R."/>
            <person name="Wang S."/>
            <person name="Zhang T."/>
            <person name="Zhao G."/>
        </authorList>
    </citation>
    <scope>NUCLEOTIDE SEQUENCE [LARGE SCALE GENOMIC DNA]</scope>
    <source>
        <strain evidence="2">cv. Xinhai21</strain>
        <tissue evidence="1">Leaf</tissue>
    </source>
</reference>
<accession>A0A2P5W9C2</accession>
<gene>
    <name evidence="1" type="ORF">GOBAR_AA32996</name>
</gene>
<dbReference type="EMBL" id="KZ668500">
    <property type="protein sequence ID" value="PPR87694.1"/>
    <property type="molecule type" value="Genomic_DNA"/>
</dbReference>
<sequence length="190" mass="20457">MASSKERGTASWRGRGASRVVGDYVHVWRKGQMLAVVLSKLKGGDKLVAASSIGGGHGYTNVDTVGLAFCARRSRIGGWTSRGVQNVGEMCRREVEDGDPQRVGLGRPNPVRVSNEAILTRVPRGWDGVTGMAAQNCLSVFTKYSSMSSSLAIGPERRTQVTIDVRVGLRKITLRTLLLGVMEVGGYTSY</sequence>
<evidence type="ECO:0000313" key="1">
    <source>
        <dbReference type="EMBL" id="PPR87694.1"/>
    </source>
</evidence>
<dbReference type="AlphaFoldDB" id="A0A2P5W9C2"/>
<organism evidence="1 2">
    <name type="scientific">Gossypium barbadense</name>
    <name type="common">Sea Island cotton</name>
    <name type="synonym">Hibiscus barbadensis</name>
    <dbReference type="NCBI Taxonomy" id="3634"/>
    <lineage>
        <taxon>Eukaryota</taxon>
        <taxon>Viridiplantae</taxon>
        <taxon>Streptophyta</taxon>
        <taxon>Embryophyta</taxon>
        <taxon>Tracheophyta</taxon>
        <taxon>Spermatophyta</taxon>
        <taxon>Magnoliopsida</taxon>
        <taxon>eudicotyledons</taxon>
        <taxon>Gunneridae</taxon>
        <taxon>Pentapetalae</taxon>
        <taxon>rosids</taxon>
        <taxon>malvids</taxon>
        <taxon>Malvales</taxon>
        <taxon>Malvaceae</taxon>
        <taxon>Malvoideae</taxon>
        <taxon>Gossypium</taxon>
    </lineage>
</organism>
<dbReference type="Proteomes" id="UP000239757">
    <property type="component" value="Unassembled WGS sequence"/>
</dbReference>
<evidence type="ECO:0000313" key="2">
    <source>
        <dbReference type="Proteomes" id="UP000239757"/>
    </source>
</evidence>
<proteinExistence type="predicted"/>
<protein>
    <submittedName>
        <fullName evidence="1">Uncharacterized protein</fullName>
    </submittedName>
</protein>